<dbReference type="PANTHER" id="PTHR46628:SF1">
    <property type="entry name" value="PIRNA BIOGENESIS PROTEIN EXD1"/>
    <property type="match status" value="1"/>
</dbReference>
<dbReference type="InterPro" id="IPR052144">
    <property type="entry name" value="piRNA_biogenesis_EXD1"/>
</dbReference>
<keyword evidence="4" id="KW-1185">Reference proteome</keyword>
<dbReference type="GO" id="GO:1990923">
    <property type="term" value="C:PET complex"/>
    <property type="evidence" value="ECO:0007669"/>
    <property type="project" value="TreeGrafter"/>
</dbReference>
<dbReference type="OrthoDB" id="26838at2759"/>
<dbReference type="Gene3D" id="3.30.420.10">
    <property type="entry name" value="Ribonuclease H-like superfamily/Ribonuclease H"/>
    <property type="match status" value="1"/>
</dbReference>
<protein>
    <submittedName>
        <fullName evidence="2">(Mediterranean fruit fly) hypothetical protein</fullName>
    </submittedName>
    <submittedName>
        <fullName evidence="3">Exonuclease 3'-5' domain-containing protein 1</fullName>
    </submittedName>
</protein>
<proteinExistence type="evidence at transcript level"/>
<dbReference type="GO" id="GO:0003676">
    <property type="term" value="F:nucleic acid binding"/>
    <property type="evidence" value="ECO:0007669"/>
    <property type="project" value="InterPro"/>
</dbReference>
<feature type="region of interest" description="Disordered" evidence="1">
    <location>
        <begin position="104"/>
        <end position="123"/>
    </location>
</feature>
<feature type="region of interest" description="Disordered" evidence="1">
    <location>
        <begin position="72"/>
        <end position="95"/>
    </location>
</feature>
<dbReference type="SUPFAM" id="SSF53098">
    <property type="entry name" value="Ribonuclease H-like"/>
    <property type="match status" value="1"/>
</dbReference>
<dbReference type="InterPro" id="IPR012337">
    <property type="entry name" value="RNaseH-like_sf"/>
</dbReference>
<reference evidence="3" key="1">
    <citation type="submission" date="2013-07" db="EMBL/GenBank/DDBJ databases">
        <authorList>
            <person name="Geib S."/>
        </authorList>
    </citation>
    <scope>NUCLEOTIDE SEQUENCE</scope>
</reference>
<evidence type="ECO:0000313" key="2">
    <source>
        <dbReference type="EMBL" id="CAD7006200.1"/>
    </source>
</evidence>
<reference evidence="2" key="3">
    <citation type="submission" date="2020-11" db="EMBL/GenBank/DDBJ databases">
        <authorList>
            <person name="Whitehead M."/>
        </authorList>
    </citation>
    <scope>NUCLEOTIDE SEQUENCE</scope>
    <source>
        <strain evidence="2">EGII</strain>
    </source>
</reference>
<dbReference type="InterPro" id="IPR036397">
    <property type="entry name" value="RNaseH_sf"/>
</dbReference>
<evidence type="ECO:0000313" key="4">
    <source>
        <dbReference type="Proteomes" id="UP000606786"/>
    </source>
</evidence>
<dbReference type="GO" id="GO:0034587">
    <property type="term" value="P:piRNA processing"/>
    <property type="evidence" value="ECO:0007669"/>
    <property type="project" value="TreeGrafter"/>
</dbReference>
<keyword evidence="3" id="KW-0540">Nuclease</keyword>
<dbReference type="EMBL" id="GAMC01016522">
    <property type="protein sequence ID" value="JAB90033.1"/>
    <property type="molecule type" value="mRNA"/>
</dbReference>
<dbReference type="AlphaFoldDB" id="W8AYT7"/>
<gene>
    <name evidence="3" type="primary">EXD1</name>
    <name evidence="2" type="ORF">CCAP1982_LOCUS14528</name>
</gene>
<feature type="compositionally biased region" description="Low complexity" evidence="1">
    <location>
        <begin position="72"/>
        <end position="88"/>
    </location>
</feature>
<dbReference type="EMBL" id="CAJHJT010000034">
    <property type="protein sequence ID" value="CAD7006200.1"/>
    <property type="molecule type" value="Genomic_DNA"/>
</dbReference>
<reference evidence="3" key="2">
    <citation type="journal article" date="2014" name="BMC Genomics">
        <title>A genomic perspective to assessing quality of mass-reared SIT flies used in Mediterranean fruit fly (Ceratitis capitata) eradication in California.</title>
        <authorList>
            <person name="Calla B."/>
            <person name="Hall B."/>
            <person name="Hou S."/>
            <person name="Geib S.M."/>
        </authorList>
    </citation>
    <scope>NUCLEOTIDE SEQUENCE</scope>
</reference>
<dbReference type="Proteomes" id="UP000606786">
    <property type="component" value="Unassembled WGS sequence"/>
</dbReference>
<name>W8AYT7_CERCA</name>
<organism evidence="3">
    <name type="scientific">Ceratitis capitata</name>
    <name type="common">Mediterranean fruit fly</name>
    <name type="synonym">Tephritis capitata</name>
    <dbReference type="NCBI Taxonomy" id="7213"/>
    <lineage>
        <taxon>Eukaryota</taxon>
        <taxon>Metazoa</taxon>
        <taxon>Ecdysozoa</taxon>
        <taxon>Arthropoda</taxon>
        <taxon>Hexapoda</taxon>
        <taxon>Insecta</taxon>
        <taxon>Pterygota</taxon>
        <taxon>Neoptera</taxon>
        <taxon>Endopterygota</taxon>
        <taxon>Diptera</taxon>
        <taxon>Brachycera</taxon>
        <taxon>Muscomorpha</taxon>
        <taxon>Tephritoidea</taxon>
        <taxon>Tephritidae</taxon>
        <taxon>Ceratitis</taxon>
        <taxon>Ceratitis</taxon>
    </lineage>
</organism>
<evidence type="ECO:0000256" key="1">
    <source>
        <dbReference type="SAM" id="MobiDB-lite"/>
    </source>
</evidence>
<keyword evidence="3" id="KW-0269">Exonuclease</keyword>
<dbReference type="PANTHER" id="PTHR46628">
    <property type="entry name" value="PIRNA BIOGENESIS PROTEIN EXD1"/>
    <property type="match status" value="1"/>
</dbReference>
<accession>W8AYT7</accession>
<evidence type="ECO:0000313" key="3">
    <source>
        <dbReference type="EMBL" id="JAB90033.1"/>
    </source>
</evidence>
<dbReference type="GO" id="GO:0004527">
    <property type="term" value="F:exonuclease activity"/>
    <property type="evidence" value="ECO:0007669"/>
    <property type="project" value="UniProtKB-KW"/>
</dbReference>
<sequence length="367" mass="41748">MEPSDITLQLGQLLLVQTTTELLTGILKFVDPKRKIIELENAYDQRSNCQYTSPQILNLPQIKKLQIIRDNTLPNSRNSSSSTTPSASEIDPESPTSYKTALKSLASTPESKQSPQQDSDVSLSSTELELIHGQLNAIVCITQTDQKYHKALADIRVQPVVALVMEPVDYGRAQRTSVLIISTFQTVYIFDIIALGNIFREMKQLLEAEQPRKAVHYSHRLVDHLRNRHGVNLGGIFDTFVAISIVRGIKEPMTLIEAVEQTFNITHLYFQPGAESNHNMDPYKRPLTADFSQVLAKKAIFQLKLHEHLLHKHMLKNFYNQCNIFSHTFCEKEDVTTPLEMQRKSRAGFQHIKRSTNDFAFNFNGLK</sequence>
<keyword evidence="3" id="KW-0378">Hydrolase</keyword>